<protein>
    <submittedName>
        <fullName evidence="5">S1 RNA binding domain protein</fullName>
    </submittedName>
</protein>
<dbReference type="GO" id="GO:0005737">
    <property type="term" value="C:cytoplasm"/>
    <property type="evidence" value="ECO:0007669"/>
    <property type="project" value="UniProtKB-ARBA"/>
</dbReference>
<dbReference type="GO" id="GO:1990904">
    <property type="term" value="C:ribonucleoprotein complex"/>
    <property type="evidence" value="ECO:0007669"/>
    <property type="project" value="UniProtKB-KW"/>
</dbReference>
<dbReference type="SMART" id="SM00316">
    <property type="entry name" value="S1"/>
    <property type="match status" value="1"/>
</dbReference>
<dbReference type="GO" id="GO:0005840">
    <property type="term" value="C:ribosome"/>
    <property type="evidence" value="ECO:0007669"/>
    <property type="project" value="UniProtKB-KW"/>
</dbReference>
<name>A0A1G8X021_9FIRM</name>
<dbReference type="GO" id="GO:0003735">
    <property type="term" value="F:structural constituent of ribosome"/>
    <property type="evidence" value="ECO:0007669"/>
    <property type="project" value="TreeGrafter"/>
</dbReference>
<evidence type="ECO:0000256" key="3">
    <source>
        <dbReference type="ARBA" id="ARBA00023274"/>
    </source>
</evidence>
<evidence type="ECO:0000256" key="1">
    <source>
        <dbReference type="ARBA" id="ARBA00006767"/>
    </source>
</evidence>
<evidence type="ECO:0000313" key="5">
    <source>
        <dbReference type="EMBL" id="SDJ83863.1"/>
    </source>
</evidence>
<evidence type="ECO:0000256" key="2">
    <source>
        <dbReference type="ARBA" id="ARBA00022980"/>
    </source>
</evidence>
<dbReference type="FunFam" id="2.40.50.140:FF:000051">
    <property type="entry name" value="RNA-binding transcriptional accessory protein"/>
    <property type="match status" value="1"/>
</dbReference>
<dbReference type="STRING" id="393762.SAMN05660472_00079"/>
<evidence type="ECO:0000259" key="4">
    <source>
        <dbReference type="PROSITE" id="PS50126"/>
    </source>
</evidence>
<dbReference type="Proteomes" id="UP000198718">
    <property type="component" value="Unassembled WGS sequence"/>
</dbReference>
<feature type="domain" description="S1 motif" evidence="4">
    <location>
        <begin position="6"/>
        <end position="74"/>
    </location>
</feature>
<keyword evidence="6" id="KW-1185">Reference proteome</keyword>
<dbReference type="GO" id="GO:0006412">
    <property type="term" value="P:translation"/>
    <property type="evidence" value="ECO:0007669"/>
    <property type="project" value="TreeGrafter"/>
</dbReference>
<dbReference type="EMBL" id="FNFP01000001">
    <property type="protein sequence ID" value="SDJ83863.1"/>
    <property type="molecule type" value="Genomic_DNA"/>
</dbReference>
<keyword evidence="3" id="KW-0687">Ribonucleoprotein</keyword>
<organism evidence="5 6">
    <name type="scientific">Natronincola ferrireducens</name>
    <dbReference type="NCBI Taxonomy" id="393762"/>
    <lineage>
        <taxon>Bacteria</taxon>
        <taxon>Bacillati</taxon>
        <taxon>Bacillota</taxon>
        <taxon>Clostridia</taxon>
        <taxon>Peptostreptococcales</taxon>
        <taxon>Natronincolaceae</taxon>
        <taxon>Natronincola</taxon>
    </lineage>
</organism>
<evidence type="ECO:0000313" key="6">
    <source>
        <dbReference type="Proteomes" id="UP000198718"/>
    </source>
</evidence>
<comment type="similarity">
    <text evidence="1">Belongs to the bacterial ribosomal protein bS1 family.</text>
</comment>
<accession>A0A1G8X021</accession>
<dbReference type="InterPro" id="IPR012340">
    <property type="entry name" value="NA-bd_OB-fold"/>
</dbReference>
<gene>
    <name evidence="5" type="ORF">SAMN05660472_00079</name>
</gene>
<dbReference type="Pfam" id="PF00575">
    <property type="entry name" value="S1"/>
    <property type="match status" value="1"/>
</dbReference>
<dbReference type="InterPro" id="IPR050437">
    <property type="entry name" value="Ribos_protein_bS1-like"/>
</dbReference>
<reference evidence="5 6" key="1">
    <citation type="submission" date="2016-10" db="EMBL/GenBank/DDBJ databases">
        <authorList>
            <person name="de Groot N.N."/>
        </authorList>
    </citation>
    <scope>NUCLEOTIDE SEQUENCE [LARGE SCALE GENOMIC DNA]</scope>
    <source>
        <strain evidence="5 6">DSM 18346</strain>
    </source>
</reference>
<dbReference type="PANTHER" id="PTHR10724:SF7">
    <property type="entry name" value="SMALL RIBOSOMAL SUBUNIT PROTEIN BS1C"/>
    <property type="match status" value="1"/>
</dbReference>
<dbReference type="PANTHER" id="PTHR10724">
    <property type="entry name" value="30S RIBOSOMAL PROTEIN S1"/>
    <property type="match status" value="1"/>
</dbReference>
<sequence>MLAEEGKIVEGTVSGITNFGAFIDLGEGKTGLVHISEVADDYVKNIHDYLKDKQKVKVKVLSIGKDGKISLSIRQATTKVKKSVRPAEVDWQVKDDESSRLSFDDKISRFMKESEEKMQVLKAKSKSNGRKGNGFRNKM</sequence>
<dbReference type="RefSeq" id="WP_090548701.1">
    <property type="nucleotide sequence ID" value="NZ_FNFP01000001.1"/>
</dbReference>
<proteinExistence type="inferred from homology"/>
<dbReference type="SUPFAM" id="SSF50249">
    <property type="entry name" value="Nucleic acid-binding proteins"/>
    <property type="match status" value="1"/>
</dbReference>
<dbReference type="InterPro" id="IPR003029">
    <property type="entry name" value="S1_domain"/>
</dbReference>
<dbReference type="Gene3D" id="2.40.50.140">
    <property type="entry name" value="Nucleic acid-binding proteins"/>
    <property type="match status" value="1"/>
</dbReference>
<dbReference type="OrthoDB" id="9810507at2"/>
<dbReference type="PROSITE" id="PS50126">
    <property type="entry name" value="S1"/>
    <property type="match status" value="1"/>
</dbReference>
<dbReference type="AlphaFoldDB" id="A0A1G8X021"/>
<keyword evidence="2" id="KW-0689">Ribosomal protein</keyword>
<dbReference type="GO" id="GO:0003729">
    <property type="term" value="F:mRNA binding"/>
    <property type="evidence" value="ECO:0007669"/>
    <property type="project" value="UniProtKB-ARBA"/>
</dbReference>